<protein>
    <submittedName>
        <fullName evidence="1">Uncharacterized protein</fullName>
    </submittedName>
</protein>
<evidence type="ECO:0000313" key="2">
    <source>
        <dbReference type="Proteomes" id="UP000796761"/>
    </source>
</evidence>
<proteinExistence type="predicted"/>
<name>A0A8K1GS17_9PASS</name>
<comment type="caution">
    <text evidence="1">The sequence shown here is derived from an EMBL/GenBank/DDBJ whole genome shotgun (WGS) entry which is preliminary data.</text>
</comment>
<organism evidence="1 2">
    <name type="scientific">Zosterops borbonicus</name>
    <dbReference type="NCBI Taxonomy" id="364589"/>
    <lineage>
        <taxon>Eukaryota</taxon>
        <taxon>Metazoa</taxon>
        <taxon>Chordata</taxon>
        <taxon>Craniata</taxon>
        <taxon>Vertebrata</taxon>
        <taxon>Euteleostomi</taxon>
        <taxon>Archelosauria</taxon>
        <taxon>Archosauria</taxon>
        <taxon>Dinosauria</taxon>
        <taxon>Saurischia</taxon>
        <taxon>Theropoda</taxon>
        <taxon>Coelurosauria</taxon>
        <taxon>Aves</taxon>
        <taxon>Neognathae</taxon>
        <taxon>Neoaves</taxon>
        <taxon>Telluraves</taxon>
        <taxon>Australaves</taxon>
        <taxon>Passeriformes</taxon>
        <taxon>Sylvioidea</taxon>
        <taxon>Zosteropidae</taxon>
        <taxon>Zosterops</taxon>
    </lineage>
</organism>
<accession>A0A8K1GS17</accession>
<dbReference type="Proteomes" id="UP000796761">
    <property type="component" value="Unassembled WGS sequence"/>
</dbReference>
<dbReference type="EMBL" id="SWJQ01000082">
    <property type="protein sequence ID" value="TRZ23078.1"/>
    <property type="molecule type" value="Genomic_DNA"/>
</dbReference>
<reference evidence="1" key="1">
    <citation type="submission" date="2019-04" db="EMBL/GenBank/DDBJ databases">
        <title>Genome assembly of Zosterops borbonicus 15179.</title>
        <authorList>
            <person name="Leroy T."/>
            <person name="Anselmetti Y."/>
            <person name="Tilak M.-K."/>
            <person name="Nabholz B."/>
        </authorList>
    </citation>
    <scope>NUCLEOTIDE SEQUENCE</scope>
    <source>
        <strain evidence="1">HGM_15179</strain>
        <tissue evidence="1">Muscle</tissue>
    </source>
</reference>
<dbReference type="AlphaFoldDB" id="A0A8K1GS17"/>
<keyword evidence="2" id="KW-1185">Reference proteome</keyword>
<sequence>MQQWGKSAWDFRQCLCKFKASFGMCEEKPGEPLRARKWQSAIEAGGARPLWPWGGSILMRKTSISSALVPGGPKGLKGLAWGGVVVIETTQEVWFPPSACSPLPGTLADLLVGGMKSWKPKVSQGSCPVTVLANEALSLKYSSSLVSGKMKKRLPQKRKLASKLQDSSTDTFQMPQHLEFDLVLEGIISDDLEEDDESSGKDAFAIS</sequence>
<gene>
    <name evidence="1" type="ORF">HGM15179_003932</name>
</gene>
<evidence type="ECO:0000313" key="1">
    <source>
        <dbReference type="EMBL" id="TRZ23078.1"/>
    </source>
</evidence>